<feature type="domain" description="Reverse transcriptase" evidence="9">
    <location>
        <begin position="580"/>
        <end position="758"/>
    </location>
</feature>
<keyword evidence="2" id="KW-0808">Transferase</keyword>
<feature type="region of interest" description="Disordered" evidence="8">
    <location>
        <begin position="44"/>
        <end position="97"/>
    </location>
</feature>
<evidence type="ECO:0000313" key="12">
    <source>
        <dbReference type="WBParaSite" id="SPAL_0000525600.1"/>
    </source>
</evidence>
<dbReference type="InterPro" id="IPR036397">
    <property type="entry name" value="RNaseH_sf"/>
</dbReference>
<dbReference type="EC" id="2.7.7.49" evidence="1"/>
<dbReference type="PROSITE" id="PS50994">
    <property type="entry name" value="INTEGRASE"/>
    <property type="match status" value="1"/>
</dbReference>
<dbReference type="Pfam" id="PF17921">
    <property type="entry name" value="Integrase_H2C2"/>
    <property type="match status" value="1"/>
</dbReference>
<keyword evidence="5" id="KW-0255">Endonuclease</keyword>
<evidence type="ECO:0000256" key="7">
    <source>
        <dbReference type="ARBA" id="ARBA00023268"/>
    </source>
</evidence>
<protein>
    <recommendedName>
        <fullName evidence="1">RNA-directed DNA polymerase</fullName>
        <ecNumber evidence="1">2.7.7.49</ecNumber>
    </recommendedName>
</protein>
<feature type="domain" description="Integrase catalytic" evidence="10">
    <location>
        <begin position="1109"/>
        <end position="1266"/>
    </location>
</feature>
<dbReference type="Gene3D" id="3.30.420.10">
    <property type="entry name" value="Ribonuclease H-like superfamily/Ribonuclease H"/>
    <property type="match status" value="1"/>
</dbReference>
<evidence type="ECO:0000256" key="6">
    <source>
        <dbReference type="ARBA" id="ARBA00022918"/>
    </source>
</evidence>
<feature type="compositionally biased region" description="Basic and acidic residues" evidence="8">
    <location>
        <begin position="85"/>
        <end position="95"/>
    </location>
</feature>
<dbReference type="PANTHER" id="PTHR37984:SF5">
    <property type="entry name" value="PROTEIN NYNRIN-LIKE"/>
    <property type="match status" value="1"/>
</dbReference>
<dbReference type="PANTHER" id="PTHR37984">
    <property type="entry name" value="PROTEIN CBG26694"/>
    <property type="match status" value="1"/>
</dbReference>
<dbReference type="InterPro" id="IPR041577">
    <property type="entry name" value="RT_RNaseH_2"/>
</dbReference>
<evidence type="ECO:0000256" key="8">
    <source>
        <dbReference type="SAM" id="MobiDB-lite"/>
    </source>
</evidence>
<keyword evidence="6" id="KW-0695">RNA-directed DNA polymerase</keyword>
<keyword evidence="5" id="KW-0378">Hydrolase</keyword>
<dbReference type="CDD" id="cd01647">
    <property type="entry name" value="RT_LTR"/>
    <property type="match status" value="1"/>
</dbReference>
<dbReference type="FunFam" id="3.30.70.270:FF:000026">
    <property type="entry name" value="Transposon Ty3-G Gag-Pol polyprotein"/>
    <property type="match status" value="1"/>
</dbReference>
<evidence type="ECO:0000256" key="1">
    <source>
        <dbReference type="ARBA" id="ARBA00012493"/>
    </source>
</evidence>
<dbReference type="InterPro" id="IPR041588">
    <property type="entry name" value="Integrase_H2C2"/>
</dbReference>
<dbReference type="InterPro" id="IPR012337">
    <property type="entry name" value="RNaseH-like_sf"/>
</dbReference>
<dbReference type="InterPro" id="IPR043502">
    <property type="entry name" value="DNA/RNA_pol_sf"/>
</dbReference>
<dbReference type="SUPFAM" id="SSF53098">
    <property type="entry name" value="Ribonuclease H-like"/>
    <property type="match status" value="1"/>
</dbReference>
<evidence type="ECO:0000256" key="4">
    <source>
        <dbReference type="ARBA" id="ARBA00022722"/>
    </source>
</evidence>
<dbReference type="Gene3D" id="1.10.340.70">
    <property type="match status" value="1"/>
</dbReference>
<dbReference type="GO" id="GO:0003964">
    <property type="term" value="F:RNA-directed DNA polymerase activity"/>
    <property type="evidence" value="ECO:0007669"/>
    <property type="project" value="UniProtKB-KW"/>
</dbReference>
<dbReference type="Proteomes" id="UP000046392">
    <property type="component" value="Unplaced"/>
</dbReference>
<dbReference type="SUPFAM" id="SSF56672">
    <property type="entry name" value="DNA/RNA polymerases"/>
    <property type="match status" value="1"/>
</dbReference>
<keyword evidence="11" id="KW-1185">Reference proteome</keyword>
<dbReference type="GO" id="GO:0015074">
    <property type="term" value="P:DNA integration"/>
    <property type="evidence" value="ECO:0007669"/>
    <property type="project" value="InterPro"/>
</dbReference>
<dbReference type="GO" id="GO:0003676">
    <property type="term" value="F:nucleic acid binding"/>
    <property type="evidence" value="ECO:0007669"/>
    <property type="project" value="InterPro"/>
</dbReference>
<dbReference type="Gene3D" id="2.40.70.10">
    <property type="entry name" value="Acid Proteases"/>
    <property type="match status" value="1"/>
</dbReference>
<keyword evidence="7" id="KW-0511">Multifunctional enzyme</keyword>
<dbReference type="SUPFAM" id="SSF50630">
    <property type="entry name" value="Acid proteases"/>
    <property type="match status" value="1"/>
</dbReference>
<keyword evidence="3" id="KW-0548">Nucleotidyltransferase</keyword>
<evidence type="ECO:0000256" key="2">
    <source>
        <dbReference type="ARBA" id="ARBA00022679"/>
    </source>
</evidence>
<dbReference type="GO" id="GO:0004519">
    <property type="term" value="F:endonuclease activity"/>
    <property type="evidence" value="ECO:0007669"/>
    <property type="project" value="UniProtKB-KW"/>
</dbReference>
<evidence type="ECO:0000259" key="10">
    <source>
        <dbReference type="PROSITE" id="PS50994"/>
    </source>
</evidence>
<accession>A0A0N5BH08</accession>
<feature type="compositionally biased region" description="Acidic residues" evidence="8">
    <location>
        <begin position="68"/>
        <end position="80"/>
    </location>
</feature>
<dbReference type="Gene3D" id="3.10.10.10">
    <property type="entry name" value="HIV Type 1 Reverse Transcriptase, subunit A, domain 1"/>
    <property type="match status" value="1"/>
</dbReference>
<dbReference type="PROSITE" id="PS50878">
    <property type="entry name" value="RT_POL"/>
    <property type="match status" value="1"/>
</dbReference>
<evidence type="ECO:0000256" key="5">
    <source>
        <dbReference type="ARBA" id="ARBA00022759"/>
    </source>
</evidence>
<evidence type="ECO:0000259" key="9">
    <source>
        <dbReference type="PROSITE" id="PS50878"/>
    </source>
</evidence>
<dbReference type="WBParaSite" id="SPAL_0000525600.1">
    <property type="protein sequence ID" value="SPAL_0000525600.1"/>
    <property type="gene ID" value="SPAL_0000525600"/>
</dbReference>
<dbReference type="InterPro" id="IPR021109">
    <property type="entry name" value="Peptidase_aspartic_dom_sf"/>
</dbReference>
<sequence>MGIQRSVLRSIDDIFETPLEGHGTIRKKGPDTRLTFKTPVVENEYRPDYETPKRYRSKSKVRPIIQLESDDENSDNESELSVDTTKSENTEKSGDTVKSYVQPFPEVEIKAVDGDKLIGDISTLIKMTENHNDFNVSLFSKIITRLTDSAKGIDGSTVVYLVAMVVLISKLPYGKVGNVIGRLTKTIRRRNGRMEAWNGIEMNDFGDEPPPHYYPSEVQRLREIIKERNKNLLKSVQKDDVLTKEIETVALKAQMDRTDNEMKEALKNRYAALWINDMISPESKMPVISIKIRNKEILAYVDDGSSVSLMNNTLWKELGEPTLSNTYISLENTHETIELKGTYKESIQIKDIVVTENLYISEELIYPIILGRKHTFIALFHNEGDPVFLRNQQALLIQPGRNHLFPVYGKESPCDGLVKMKLNKKANLPIGLLSHKGVGRLRNGKTVFAVTNLTPNPVKIPKDTPVCVAVKIQPDEIIKAEDEYISEEANWEAELPEPRRSKPLSNQELLKLVNGPQDVKDLIIKWKEVFYEYEHDPGRYNGHIEHRIRLVDGAKPVRTRLRKYRPKEEEAMIKILNDLEKNKQITKSRSAWAFPVIMVPKKDGSMRKVVDYRGLNVLMEPETSVLPLIEDVLEKVAGCAYYTTIDLASGFFQIPLDKASRALTAFITPKGLYEYTVAPMGLTSSPTAFQRVMEETFGGLRGNVLVYLDDIIVYSNGLNEHKKLIEDVFRRLQKAGLKAKLAKSVFMNEEVKFLGFIVNKEGIAVDEDKVKAIKTMRIPWDRKSLRGLLGATGYLRRFVHNYAKKAEPLTRLLSEKVEFQWGKEQDDAFELLKKELTNAPIMKKPDMNKKFVIHTDASEYAIGAVLLQEDEDNQLRVVSYASRTLRDIEKRWQITEKEALAVVFAVRKFHYYIWGKTTDIYTDQRAVVAIQRAKENQTKLRRYQLALLSYSLNIYYKEGKANVLADLLSRNTTLALRIKNESSDILSTIIKFRNPCQMDKWTTNNRERKQLFQELGNKVEQVRNLAIAETSRGKRVFVPEAFREQLIKDWHEHPMLGGHFGKERTTKSLQKYFWWPELQKGVNFNCEMCKKTKFQPGTTYPGWQGKWSPPGKPFRNINMDLRGPLPETDRHHNYLMVLQDDLSKYVLTIPLRKATGEEIVEKLIIQVFPIFGVPEIIRCDNAQYFNSNLIQLAMEEWQVKIRFSTPYNHTSNGEVERFNRVINETIACYGASRNWDVVLPLVAGAYNNQDHSTTKTAPVTIIFNKYHSFPENSFHLPHYLDFMEHRQEYDEILGRVRKLIMSKSKTINKDHGFKIGDQVYKKLLDRVGNTRKLETRYKGPYKLIHIDEETGNCQLQSISRYGRANEKKLVMAHIMQLKLDKGSR</sequence>
<dbReference type="Gene3D" id="3.30.70.270">
    <property type="match status" value="2"/>
</dbReference>
<dbReference type="Pfam" id="PF00078">
    <property type="entry name" value="RVT_1"/>
    <property type="match status" value="1"/>
</dbReference>
<feature type="compositionally biased region" description="Basic and acidic residues" evidence="8">
    <location>
        <begin position="44"/>
        <end position="53"/>
    </location>
</feature>
<proteinExistence type="predicted"/>
<name>A0A0N5BH08_STREA</name>
<organism evidence="11 12">
    <name type="scientific">Strongyloides papillosus</name>
    <name type="common">Intestinal threadworm</name>
    <dbReference type="NCBI Taxonomy" id="174720"/>
    <lineage>
        <taxon>Eukaryota</taxon>
        <taxon>Metazoa</taxon>
        <taxon>Ecdysozoa</taxon>
        <taxon>Nematoda</taxon>
        <taxon>Chromadorea</taxon>
        <taxon>Rhabditida</taxon>
        <taxon>Tylenchina</taxon>
        <taxon>Panagrolaimomorpha</taxon>
        <taxon>Strongyloidoidea</taxon>
        <taxon>Strongyloididae</taxon>
        <taxon>Strongyloides</taxon>
    </lineage>
</organism>
<dbReference type="GO" id="GO:0042575">
    <property type="term" value="C:DNA polymerase complex"/>
    <property type="evidence" value="ECO:0007669"/>
    <property type="project" value="UniProtKB-ARBA"/>
</dbReference>
<evidence type="ECO:0000256" key="3">
    <source>
        <dbReference type="ARBA" id="ARBA00022695"/>
    </source>
</evidence>
<dbReference type="InterPro" id="IPR043128">
    <property type="entry name" value="Rev_trsase/Diguanyl_cyclase"/>
</dbReference>
<dbReference type="CDD" id="cd00303">
    <property type="entry name" value="retropepsin_like"/>
    <property type="match status" value="1"/>
</dbReference>
<dbReference type="Pfam" id="PF17919">
    <property type="entry name" value="RT_RNaseH_2"/>
    <property type="match status" value="1"/>
</dbReference>
<dbReference type="InterPro" id="IPR001584">
    <property type="entry name" value="Integrase_cat-core"/>
</dbReference>
<dbReference type="InterPro" id="IPR050951">
    <property type="entry name" value="Retrovirus_Pol_polyprotein"/>
</dbReference>
<dbReference type="FunFam" id="3.10.20.370:FF:000001">
    <property type="entry name" value="Retrovirus-related Pol polyprotein from transposon 17.6-like protein"/>
    <property type="match status" value="1"/>
</dbReference>
<dbReference type="InterPro" id="IPR000477">
    <property type="entry name" value="RT_dom"/>
</dbReference>
<dbReference type="STRING" id="174720.A0A0N5BH08"/>
<dbReference type="CDD" id="cd09274">
    <property type="entry name" value="RNase_HI_RT_Ty3"/>
    <property type="match status" value="1"/>
</dbReference>
<keyword evidence="4" id="KW-0540">Nuclease</keyword>
<reference evidence="12" key="1">
    <citation type="submission" date="2017-02" db="UniProtKB">
        <authorList>
            <consortium name="WormBaseParasite"/>
        </authorList>
    </citation>
    <scope>IDENTIFICATION</scope>
</reference>
<evidence type="ECO:0000313" key="11">
    <source>
        <dbReference type="Proteomes" id="UP000046392"/>
    </source>
</evidence>